<evidence type="ECO:0000256" key="7">
    <source>
        <dbReference type="RuleBase" id="RU369037"/>
    </source>
</evidence>
<dbReference type="InterPro" id="IPR007348">
    <property type="entry name" value="CopC_dom"/>
</dbReference>
<dbReference type="Gene3D" id="2.60.40.1220">
    <property type="match status" value="1"/>
</dbReference>
<dbReference type="EMBL" id="LT629762">
    <property type="protein sequence ID" value="SDR88687.1"/>
    <property type="molecule type" value="Genomic_DNA"/>
</dbReference>
<dbReference type="InterPro" id="IPR014756">
    <property type="entry name" value="Ig_E-set"/>
</dbReference>
<comment type="similarity">
    <text evidence="2 7">Belongs to the CopC family.</text>
</comment>
<evidence type="ECO:0000256" key="6">
    <source>
        <dbReference type="ARBA" id="ARBA00023008"/>
    </source>
</evidence>
<evidence type="ECO:0000313" key="10">
    <source>
        <dbReference type="EMBL" id="SDR88687.1"/>
    </source>
</evidence>
<feature type="domain" description="CopC" evidence="9">
    <location>
        <begin position="29"/>
        <end position="123"/>
    </location>
</feature>
<dbReference type="GO" id="GO:0005507">
    <property type="term" value="F:copper ion binding"/>
    <property type="evidence" value="ECO:0007669"/>
    <property type="project" value="UniProtKB-UniRule"/>
</dbReference>
<organism evidence="10 11">
    <name type="scientific">Pseudomonas prosekii</name>
    <dbReference type="NCBI Taxonomy" id="1148509"/>
    <lineage>
        <taxon>Bacteria</taxon>
        <taxon>Pseudomonadati</taxon>
        <taxon>Pseudomonadota</taxon>
        <taxon>Gammaproteobacteria</taxon>
        <taxon>Pseudomonadales</taxon>
        <taxon>Pseudomonadaceae</taxon>
        <taxon>Pseudomonas</taxon>
    </lineage>
</organism>
<evidence type="ECO:0000313" key="11">
    <source>
        <dbReference type="Proteomes" id="UP000198481"/>
    </source>
</evidence>
<dbReference type="AlphaFoldDB" id="A0A1H1MPM6"/>
<dbReference type="SUPFAM" id="SSF81296">
    <property type="entry name" value="E set domains"/>
    <property type="match status" value="1"/>
</dbReference>
<comment type="function">
    <text evidence="7">Involved in copper resistance.</text>
</comment>
<evidence type="ECO:0000256" key="4">
    <source>
        <dbReference type="ARBA" id="ARBA00022729"/>
    </source>
</evidence>
<evidence type="ECO:0000256" key="2">
    <source>
        <dbReference type="ARBA" id="ARBA00010509"/>
    </source>
</evidence>
<proteinExistence type="inferred from homology"/>
<dbReference type="GO" id="GO:0046688">
    <property type="term" value="P:response to copper ion"/>
    <property type="evidence" value="ECO:0007669"/>
    <property type="project" value="UniProtKB-UniRule"/>
</dbReference>
<keyword evidence="6 7" id="KW-0186">Copper</keyword>
<dbReference type="GO" id="GO:0005886">
    <property type="term" value="C:plasma membrane"/>
    <property type="evidence" value="ECO:0007669"/>
    <property type="project" value="TreeGrafter"/>
</dbReference>
<dbReference type="NCBIfam" id="NF033814">
    <property type="entry name" value="copper_CopC"/>
    <property type="match status" value="1"/>
</dbReference>
<accession>A0A1H1MPM6</accession>
<feature type="chain" id="PRO_5009254635" description="Copper resistance protein C" evidence="8">
    <location>
        <begin position="31"/>
        <end position="125"/>
    </location>
</feature>
<evidence type="ECO:0000256" key="8">
    <source>
        <dbReference type="SAM" id="SignalP"/>
    </source>
</evidence>
<comment type="subcellular location">
    <subcellularLocation>
        <location evidence="1 7">Periplasm</location>
    </subcellularLocation>
</comment>
<dbReference type="InterPro" id="IPR014755">
    <property type="entry name" value="Cu-Rt/internalin_Ig-like"/>
</dbReference>
<keyword evidence="4 7" id="KW-0732">Signal</keyword>
<evidence type="ECO:0000256" key="3">
    <source>
        <dbReference type="ARBA" id="ARBA00022723"/>
    </source>
</evidence>
<gene>
    <name evidence="10" type="ORF">SAMN05216222_0226</name>
</gene>
<keyword evidence="3 7" id="KW-0479">Metal-binding</keyword>
<dbReference type="Proteomes" id="UP000198481">
    <property type="component" value="Chromosome I"/>
</dbReference>
<sequence>MSLNQSLKKTLTAAALLGSLFAASSVFAHAHLKSQIPAANSTVTDPGELRLVFSEGIETTFSTVKISRDGKAVPVKNLATKSSDKKTLIVTPEVALQPGNYKVEWKVTSVDTHKSDGAYSFKIGQ</sequence>
<dbReference type="STRING" id="1148509.SAMN05216222_0226"/>
<name>A0A1H1MPM6_9PSED</name>
<dbReference type="PANTHER" id="PTHR34820:SF4">
    <property type="entry name" value="INNER MEMBRANE PROTEIN YEBZ"/>
    <property type="match status" value="1"/>
</dbReference>
<evidence type="ECO:0000256" key="5">
    <source>
        <dbReference type="ARBA" id="ARBA00022764"/>
    </source>
</evidence>
<dbReference type="GO" id="GO:0042597">
    <property type="term" value="C:periplasmic space"/>
    <property type="evidence" value="ECO:0007669"/>
    <property type="project" value="UniProtKB-SubCell"/>
</dbReference>
<dbReference type="PANTHER" id="PTHR34820">
    <property type="entry name" value="INNER MEMBRANE PROTEIN YEBZ"/>
    <property type="match status" value="1"/>
</dbReference>
<dbReference type="InterPro" id="IPR032694">
    <property type="entry name" value="CopC/D"/>
</dbReference>
<dbReference type="GO" id="GO:0006825">
    <property type="term" value="P:copper ion transport"/>
    <property type="evidence" value="ECO:0007669"/>
    <property type="project" value="InterPro"/>
</dbReference>
<evidence type="ECO:0000256" key="1">
    <source>
        <dbReference type="ARBA" id="ARBA00004418"/>
    </source>
</evidence>
<dbReference type="RefSeq" id="WP_092269649.1">
    <property type="nucleotide sequence ID" value="NZ_LT629762.1"/>
</dbReference>
<evidence type="ECO:0000259" key="9">
    <source>
        <dbReference type="Pfam" id="PF04234"/>
    </source>
</evidence>
<dbReference type="InterPro" id="IPR047685">
    <property type="entry name" value="CopC-like"/>
</dbReference>
<protein>
    <recommendedName>
        <fullName evidence="7">Copper resistance protein C</fullName>
    </recommendedName>
</protein>
<reference evidence="10 11" key="1">
    <citation type="submission" date="2016-10" db="EMBL/GenBank/DDBJ databases">
        <authorList>
            <person name="de Groot N.N."/>
        </authorList>
    </citation>
    <scope>NUCLEOTIDE SEQUENCE [LARGE SCALE GENOMIC DNA]</scope>
    <source>
        <strain evidence="10 11">LMG 26867</strain>
    </source>
</reference>
<dbReference type="Pfam" id="PF04234">
    <property type="entry name" value="CopC"/>
    <property type="match status" value="1"/>
</dbReference>
<keyword evidence="5 7" id="KW-0574">Periplasm</keyword>
<feature type="signal peptide" evidence="8">
    <location>
        <begin position="1"/>
        <end position="30"/>
    </location>
</feature>